<proteinExistence type="predicted"/>
<organism evidence="1 2">
    <name type="scientific">Brumicola pallidula DSM 14239 = ACAM 615</name>
    <dbReference type="NCBI Taxonomy" id="1121922"/>
    <lineage>
        <taxon>Bacteria</taxon>
        <taxon>Pseudomonadati</taxon>
        <taxon>Pseudomonadota</taxon>
        <taxon>Gammaproteobacteria</taxon>
        <taxon>Alteromonadales</taxon>
        <taxon>Alteromonadaceae</taxon>
        <taxon>Brumicola</taxon>
    </lineage>
</organism>
<keyword evidence="2" id="KW-1185">Reference proteome</keyword>
<sequence>MNFITKCVVVDSEASFVKLLLRSPQNHREKQHIKKEPK</sequence>
<dbReference type="Proteomes" id="UP000006251">
    <property type="component" value="Unassembled WGS sequence"/>
</dbReference>
<reference evidence="2" key="1">
    <citation type="journal article" date="2014" name="Environ. Microbiol.">
        <title>Comparative genomics of the marine bacterial genus Glaciecola reveals the high degree of genomic diversity and genomic characteristic for cold adaptation.</title>
        <authorList>
            <person name="Qin Q.L."/>
            <person name="Xie B.B."/>
            <person name="Yu Y."/>
            <person name="Shu Y.L."/>
            <person name="Rong J.C."/>
            <person name="Zhang Y.J."/>
            <person name="Zhao D.L."/>
            <person name="Chen X.L."/>
            <person name="Zhang X.Y."/>
            <person name="Chen B."/>
            <person name="Zhou B.C."/>
            <person name="Zhang Y.Z."/>
        </authorList>
    </citation>
    <scope>NUCLEOTIDE SEQUENCE [LARGE SCALE GENOMIC DNA]</scope>
    <source>
        <strain evidence="2">ACAM 615</strain>
    </source>
</reference>
<dbReference type="EMBL" id="BAEQ01000023">
    <property type="protein sequence ID" value="GAC28362.1"/>
    <property type="molecule type" value="Genomic_DNA"/>
</dbReference>
<dbReference type="AlphaFoldDB" id="K6ZDF7"/>
<name>K6ZDF7_9ALTE</name>
<accession>K6ZDF7</accession>
<protein>
    <submittedName>
        <fullName evidence="1">Uncharacterized protein</fullName>
    </submittedName>
</protein>
<gene>
    <name evidence="1" type="ORF">GPAL_1495</name>
</gene>
<evidence type="ECO:0000313" key="1">
    <source>
        <dbReference type="EMBL" id="GAC28362.1"/>
    </source>
</evidence>
<comment type="caution">
    <text evidence="1">The sequence shown here is derived from an EMBL/GenBank/DDBJ whole genome shotgun (WGS) entry which is preliminary data.</text>
</comment>
<evidence type="ECO:0000313" key="2">
    <source>
        <dbReference type="Proteomes" id="UP000006251"/>
    </source>
</evidence>